<dbReference type="PANTHER" id="PTHR21666:SF270">
    <property type="entry name" value="MUREIN HYDROLASE ACTIVATOR ENVC"/>
    <property type="match status" value="1"/>
</dbReference>
<evidence type="ECO:0000256" key="1">
    <source>
        <dbReference type="SAM" id="SignalP"/>
    </source>
</evidence>
<dbReference type="EMBL" id="MHJC01000026">
    <property type="protein sequence ID" value="OGY61282.1"/>
    <property type="molecule type" value="Genomic_DNA"/>
</dbReference>
<keyword evidence="1" id="KW-0732">Signal</keyword>
<dbReference type="GO" id="GO:0004222">
    <property type="term" value="F:metalloendopeptidase activity"/>
    <property type="evidence" value="ECO:0007669"/>
    <property type="project" value="TreeGrafter"/>
</dbReference>
<dbReference type="Pfam" id="PF01551">
    <property type="entry name" value="Peptidase_M23"/>
    <property type="match status" value="1"/>
</dbReference>
<dbReference type="SUPFAM" id="SSF51261">
    <property type="entry name" value="Duplicated hybrid motif"/>
    <property type="match status" value="1"/>
</dbReference>
<dbReference type="AlphaFoldDB" id="A0A1G1Z9F9"/>
<evidence type="ECO:0000313" key="3">
    <source>
        <dbReference type="EMBL" id="OGY61282.1"/>
    </source>
</evidence>
<proteinExistence type="predicted"/>
<name>A0A1G1Z9F9_9BACT</name>
<gene>
    <name evidence="3" type="ORF">A3H06_01005</name>
</gene>
<dbReference type="Proteomes" id="UP000176976">
    <property type="component" value="Unassembled WGS sequence"/>
</dbReference>
<dbReference type="PANTHER" id="PTHR21666">
    <property type="entry name" value="PEPTIDASE-RELATED"/>
    <property type="match status" value="1"/>
</dbReference>
<comment type="caution">
    <text evidence="3">The sequence shown here is derived from an EMBL/GenBank/DDBJ whole genome shotgun (WGS) entry which is preliminary data.</text>
</comment>
<organism evidence="3 4">
    <name type="scientific">Candidatus Colwellbacteria bacterium RIFCSPLOWO2_12_FULL_44_13</name>
    <dbReference type="NCBI Taxonomy" id="1797694"/>
    <lineage>
        <taxon>Bacteria</taxon>
        <taxon>Candidatus Colwelliibacteriota</taxon>
    </lineage>
</organism>
<sequence>MRKIFRLTVVAIVCLFFTNPSWAQAKSFEILNESVERGDVVVIKITPQWQGPMVCVSVFDKQFIPNKYGYVFIGVDINTEPTGTSEKTEKYLVYLIECDRGVRLDWYYDELEVRIKEFGIPWFVGPVRTPGKAVRERRIKDVALMHGAYDLANKNEDYTSGQFILPLNNIEVTDFFGTSRLYGRYNRKNKKITVDREVPHGGVDFRAKTPLPVMAVNSGKVLLTHYFPLKGTEGNLLVIDHGSGILSLYMHLSQFRVKVGDWVERGQVVALTGDTPKGVTYRRGKPVRWNTPAHLHFMFKIHGVNVDPLAFIETANKYLDKR</sequence>
<accession>A0A1G1Z9F9</accession>
<feature type="signal peptide" evidence="1">
    <location>
        <begin position="1"/>
        <end position="25"/>
    </location>
</feature>
<dbReference type="InterPro" id="IPR011055">
    <property type="entry name" value="Dup_hybrid_motif"/>
</dbReference>
<reference evidence="3 4" key="1">
    <citation type="journal article" date="2016" name="Nat. Commun.">
        <title>Thousands of microbial genomes shed light on interconnected biogeochemical processes in an aquifer system.</title>
        <authorList>
            <person name="Anantharaman K."/>
            <person name="Brown C.T."/>
            <person name="Hug L.A."/>
            <person name="Sharon I."/>
            <person name="Castelle C.J."/>
            <person name="Probst A.J."/>
            <person name="Thomas B.C."/>
            <person name="Singh A."/>
            <person name="Wilkins M.J."/>
            <person name="Karaoz U."/>
            <person name="Brodie E.L."/>
            <person name="Williams K.H."/>
            <person name="Hubbard S.S."/>
            <person name="Banfield J.F."/>
        </authorList>
    </citation>
    <scope>NUCLEOTIDE SEQUENCE [LARGE SCALE GENOMIC DNA]</scope>
</reference>
<protein>
    <recommendedName>
        <fullName evidence="2">M23ase beta-sheet core domain-containing protein</fullName>
    </recommendedName>
</protein>
<evidence type="ECO:0000259" key="2">
    <source>
        <dbReference type="Pfam" id="PF01551"/>
    </source>
</evidence>
<feature type="chain" id="PRO_5009581755" description="M23ase beta-sheet core domain-containing protein" evidence="1">
    <location>
        <begin position="26"/>
        <end position="322"/>
    </location>
</feature>
<dbReference type="CDD" id="cd12797">
    <property type="entry name" value="M23_peptidase"/>
    <property type="match status" value="1"/>
</dbReference>
<dbReference type="Gene3D" id="2.70.70.10">
    <property type="entry name" value="Glucose Permease (Domain IIA)"/>
    <property type="match status" value="1"/>
</dbReference>
<feature type="domain" description="M23ase beta-sheet core" evidence="2">
    <location>
        <begin position="199"/>
        <end position="308"/>
    </location>
</feature>
<evidence type="ECO:0000313" key="4">
    <source>
        <dbReference type="Proteomes" id="UP000176976"/>
    </source>
</evidence>
<dbReference type="InterPro" id="IPR016047">
    <property type="entry name" value="M23ase_b-sheet_dom"/>
</dbReference>
<dbReference type="InterPro" id="IPR050570">
    <property type="entry name" value="Cell_wall_metabolism_enzyme"/>
</dbReference>